<dbReference type="EMBL" id="AZQP01000010">
    <property type="protein sequence ID" value="EYE89016.1"/>
    <property type="molecule type" value="Genomic_DNA"/>
</dbReference>
<comment type="caution">
    <text evidence="1">The sequence shown here is derived from an EMBL/GenBank/DDBJ whole genome shotgun (WGS) entry which is preliminary data.</text>
</comment>
<accession>A0A017RWS3</accession>
<evidence type="ECO:0000313" key="1">
    <source>
        <dbReference type="EMBL" id="EYE89016.1"/>
    </source>
</evidence>
<dbReference type="InterPro" id="IPR035903">
    <property type="entry name" value="HesB-like_dom_sf"/>
</dbReference>
<keyword evidence="2" id="KW-1185">Reference proteome</keyword>
<dbReference type="SUPFAM" id="SSF89360">
    <property type="entry name" value="HesB-like domain"/>
    <property type="match status" value="1"/>
</dbReference>
<dbReference type="Proteomes" id="UP000019681">
    <property type="component" value="Unassembled WGS sequence"/>
</dbReference>
<dbReference type="AlphaFoldDB" id="A0A017RWS3"/>
<protein>
    <submittedName>
        <fullName evidence="1">Uncharacterized protein</fullName>
    </submittedName>
</protein>
<evidence type="ECO:0000313" key="2">
    <source>
        <dbReference type="Proteomes" id="UP000019681"/>
    </source>
</evidence>
<organism evidence="1 2">
    <name type="scientific">Fervidicella metallireducens AeB</name>
    <dbReference type="NCBI Taxonomy" id="1403537"/>
    <lineage>
        <taxon>Bacteria</taxon>
        <taxon>Bacillati</taxon>
        <taxon>Bacillota</taxon>
        <taxon>Clostridia</taxon>
        <taxon>Eubacteriales</taxon>
        <taxon>Clostridiaceae</taxon>
        <taxon>Fervidicella</taxon>
    </lineage>
</organism>
<sequence>MEIKITESAVEFLKQKLSEENEKSGVRIYIAGIG</sequence>
<gene>
    <name evidence="1" type="ORF">Q428_04780</name>
</gene>
<reference evidence="1 2" key="1">
    <citation type="journal article" date="2014" name="Genome Announc.">
        <title>Draft Genome Sequence of Fervidicella metallireducens Strain AeBT, an Iron-Reducing Thermoanaerobe from the Great Artesian Basin.</title>
        <authorList>
            <person name="Patel B.K."/>
        </authorList>
    </citation>
    <scope>NUCLEOTIDE SEQUENCE [LARGE SCALE GENOMIC DNA]</scope>
    <source>
        <strain evidence="1 2">AeB</strain>
    </source>
</reference>
<proteinExistence type="predicted"/>
<name>A0A017RWS3_9CLOT</name>
<dbReference type="STRING" id="1403537.Q428_04780"/>